<reference evidence="2" key="1">
    <citation type="journal article" date="2019" name="Int. J. Syst. Evol. Microbiol.">
        <title>The Global Catalogue of Microorganisms (GCM) 10K type strain sequencing project: providing services to taxonomists for standard genome sequencing and annotation.</title>
        <authorList>
            <consortium name="The Broad Institute Genomics Platform"/>
            <consortium name="The Broad Institute Genome Sequencing Center for Infectious Disease"/>
            <person name="Wu L."/>
            <person name="Ma J."/>
        </authorList>
    </citation>
    <scope>NUCLEOTIDE SEQUENCE [LARGE SCALE GENOMIC DNA]</scope>
    <source>
        <strain evidence="2">KCTC 52490</strain>
    </source>
</reference>
<comment type="caution">
    <text evidence="1">The sequence shown here is derived from an EMBL/GenBank/DDBJ whole genome shotgun (WGS) entry which is preliminary data.</text>
</comment>
<evidence type="ECO:0000313" key="2">
    <source>
        <dbReference type="Proteomes" id="UP001597512"/>
    </source>
</evidence>
<proteinExistence type="predicted"/>
<sequence length="324" mass="35313">MQSTMRIYSGICSLIACLTAIILLGNCSSLRNEVDPSQLGLASPKLVVSGYLSPQDTILAVKVTRSNTVVGDSLSLLQMGNNITDATVTLSEGSRSVTLLYNSSYSSTDSVAQHYYSANARLLPIIVGHTYTLNVVTANGQRASSTCTIPGPVSPTTITFDSLTENRGRFQSRRYYVLTRWQDPAGQPNYYQVAGYFRYTTQCTTCQVAQFGTFPLSFDDDNRGLFSDAGVDGTTMISGRAYMTSSSLTNDQLTNFYSQYKTASVIVNLMSVDQTFYQFQGAVIRQRRVRNNPFAEPVLIPSNINGGLGCFAGYNNSAITLTLN</sequence>
<evidence type="ECO:0000313" key="1">
    <source>
        <dbReference type="EMBL" id="MFD2938034.1"/>
    </source>
</evidence>
<dbReference type="Proteomes" id="UP001597512">
    <property type="component" value="Unassembled WGS sequence"/>
</dbReference>
<accession>A0ABW6AR96</accession>
<name>A0ABW6AR96_9BACT</name>
<dbReference type="PROSITE" id="PS51257">
    <property type="entry name" value="PROKAR_LIPOPROTEIN"/>
    <property type="match status" value="1"/>
</dbReference>
<protein>
    <submittedName>
        <fullName evidence="1">DUF4249 domain-containing protein</fullName>
    </submittedName>
</protein>
<dbReference type="InterPro" id="IPR025345">
    <property type="entry name" value="DUF4249"/>
</dbReference>
<dbReference type="EMBL" id="JBHUOM010000048">
    <property type="protein sequence ID" value="MFD2938034.1"/>
    <property type="molecule type" value="Genomic_DNA"/>
</dbReference>
<gene>
    <name evidence="1" type="ORF">ACFS25_29985</name>
</gene>
<dbReference type="Pfam" id="PF14054">
    <property type="entry name" value="DUF4249"/>
    <property type="match status" value="1"/>
</dbReference>
<keyword evidence="2" id="KW-1185">Reference proteome</keyword>
<organism evidence="1 2">
    <name type="scientific">Spirosoma flavum</name>
    <dbReference type="NCBI Taxonomy" id="2048557"/>
    <lineage>
        <taxon>Bacteria</taxon>
        <taxon>Pseudomonadati</taxon>
        <taxon>Bacteroidota</taxon>
        <taxon>Cytophagia</taxon>
        <taxon>Cytophagales</taxon>
        <taxon>Cytophagaceae</taxon>
        <taxon>Spirosoma</taxon>
    </lineage>
</organism>